<accession>C0NIS5</accession>
<sequence>MAKRKTGIWMELAQRIDDGGEQSRARSRTNFQRRTAAVEPLPDRARAKPGPSQGQGRRWASLIGALTAGSLANQRAHIPDQGPGPGCWLATRPTRAAKHLLGCSAEFPLYSRCFHGFHGRHGSQSGGGWHGTMGGGVDDLFTPNRC</sequence>
<dbReference type="RefSeq" id="XP_045289276.1">
    <property type="nucleotide sequence ID" value="XM_045429381.1"/>
</dbReference>
<dbReference type="EMBL" id="GG663365">
    <property type="protein sequence ID" value="EEH08795.1"/>
    <property type="molecule type" value="Genomic_DNA"/>
</dbReference>
<dbReference type="InParanoid" id="C0NIS5"/>
<gene>
    <name evidence="2" type="ORF">HCBG_02332</name>
</gene>
<organism evidence="2 3">
    <name type="scientific">Ajellomyces capsulatus (strain G186AR / H82 / ATCC MYA-2454 / RMSCC 2432)</name>
    <name type="common">Darling's disease fungus</name>
    <name type="synonym">Histoplasma capsulatum</name>
    <dbReference type="NCBI Taxonomy" id="447093"/>
    <lineage>
        <taxon>Eukaryota</taxon>
        <taxon>Fungi</taxon>
        <taxon>Dikarya</taxon>
        <taxon>Ascomycota</taxon>
        <taxon>Pezizomycotina</taxon>
        <taxon>Eurotiomycetes</taxon>
        <taxon>Eurotiomycetidae</taxon>
        <taxon>Onygenales</taxon>
        <taxon>Ajellomycetaceae</taxon>
        <taxon>Histoplasma</taxon>
    </lineage>
</organism>
<proteinExistence type="predicted"/>
<evidence type="ECO:0000256" key="1">
    <source>
        <dbReference type="SAM" id="MobiDB-lite"/>
    </source>
</evidence>
<dbReference type="HOGENOM" id="CLU_1776922_0_0_1"/>
<feature type="region of interest" description="Disordered" evidence="1">
    <location>
        <begin position="17"/>
        <end position="57"/>
    </location>
</feature>
<keyword evidence="3" id="KW-1185">Reference proteome</keyword>
<dbReference type="Proteomes" id="UP000001631">
    <property type="component" value="Unassembled WGS sequence"/>
</dbReference>
<protein>
    <submittedName>
        <fullName evidence="2">Uncharacterized protein</fullName>
    </submittedName>
</protein>
<evidence type="ECO:0000313" key="2">
    <source>
        <dbReference type="EMBL" id="EEH08795.1"/>
    </source>
</evidence>
<reference evidence="2" key="1">
    <citation type="submission" date="2009-02" db="EMBL/GenBank/DDBJ databases">
        <title>The Genome Sequence of Ajellomyces capsulatus strain G186AR.</title>
        <authorList>
            <consortium name="The Broad Institute Genome Sequencing Platform"/>
            <person name="Champion M."/>
            <person name="Cuomo C."/>
            <person name="Ma L.-J."/>
            <person name="Henn M.R."/>
            <person name="Sil A."/>
            <person name="Goldman B."/>
            <person name="Young S.K."/>
            <person name="Kodira C.D."/>
            <person name="Zeng Q."/>
            <person name="Koehrsen M."/>
            <person name="Alvarado L."/>
            <person name="Berlin A."/>
            <person name="Borenstein D."/>
            <person name="Chen Z."/>
            <person name="Engels R."/>
            <person name="Freedman E."/>
            <person name="Gellesch M."/>
            <person name="Goldberg J."/>
            <person name="Griggs A."/>
            <person name="Gujja S."/>
            <person name="Heiman D."/>
            <person name="Hepburn T."/>
            <person name="Howarth C."/>
            <person name="Jen D."/>
            <person name="Larson L."/>
            <person name="Lewis B."/>
            <person name="Mehta T."/>
            <person name="Park D."/>
            <person name="Pearson M."/>
            <person name="Roberts A."/>
            <person name="Saif S."/>
            <person name="Shea T."/>
            <person name="Shenoy N."/>
            <person name="Sisk P."/>
            <person name="Stolte C."/>
            <person name="Sykes S."/>
            <person name="Walk T."/>
            <person name="White J."/>
            <person name="Yandava C."/>
            <person name="Klein B."/>
            <person name="McEwen J.G."/>
            <person name="Puccia R."/>
            <person name="Goldman G.H."/>
            <person name="Felipe M.S."/>
            <person name="Nino-Vega G."/>
            <person name="San-Blas G."/>
            <person name="Taylor J."/>
            <person name="Mendoza L."/>
            <person name="Galagan J."/>
            <person name="Nusbaum C."/>
            <person name="Birren B."/>
        </authorList>
    </citation>
    <scope>NUCLEOTIDE SEQUENCE</scope>
    <source>
        <strain evidence="2">G186AR</strain>
    </source>
</reference>
<evidence type="ECO:0000313" key="3">
    <source>
        <dbReference type="Proteomes" id="UP000001631"/>
    </source>
</evidence>
<name>C0NIS5_AJECG</name>
<dbReference type="GeneID" id="69035348"/>
<dbReference type="AlphaFoldDB" id="C0NIS5"/>